<evidence type="ECO:0000256" key="6">
    <source>
        <dbReference type="ARBA" id="ARBA00023136"/>
    </source>
</evidence>
<feature type="transmembrane region" description="Helical" evidence="7">
    <location>
        <begin position="344"/>
        <end position="364"/>
    </location>
</feature>
<feature type="transmembrane region" description="Helical" evidence="7">
    <location>
        <begin position="218"/>
        <end position="238"/>
    </location>
</feature>
<sequence length="464" mass="47521">MRGDPPGPVPLMTAASDAATHDGLPNPQRLLAFLTLAVAVSMAVLDGSIVNVALPTMARDLAIRPEASIWIVNAFLLAVTVSLLPLSALGDTIGYRRVYTPGLALFTLASLACALAPSLPFLTVARAVQGFGAAGIMSVNIALVRFIYPSSKLGQGVGNVAVVVAVSSAGSPTVAAAILSVASWRWLFLINVPLGVVALILAMRTLPDTPRSKRSLDFVSVALNALTFGLLIAGVDGLGQNREFGVAIGELIAAAAFGALFVRRQLGQAAPLLPVDLLKRPIFALSLATSIASFAAQSLAIVALPFYFEDTLGRSETVTGLLMTPWPLATALIAPISGRLADRFAPALLGGAGLLAMSCGLAFVALDVGHADTGSLIWRLALCGLGFGFFQSPNNRLIIGSAPPNRSGGAAGLQSAGRLIGQSFGTALMAVAFGRAPGHATAIALWAAAGLALFGACASTLRKR</sequence>
<proteinExistence type="predicted"/>
<protein>
    <submittedName>
        <fullName evidence="9">DHA2 family multidrug resistance protein-like MFS transporter</fullName>
    </submittedName>
</protein>
<dbReference type="PROSITE" id="PS50850">
    <property type="entry name" value="MFS"/>
    <property type="match status" value="1"/>
</dbReference>
<dbReference type="InterPro" id="IPR020846">
    <property type="entry name" value="MFS_dom"/>
</dbReference>
<feature type="transmembrane region" description="Helical" evidence="7">
    <location>
        <begin position="244"/>
        <end position="262"/>
    </location>
</feature>
<dbReference type="PANTHER" id="PTHR42718">
    <property type="entry name" value="MAJOR FACILITATOR SUPERFAMILY MULTIDRUG TRANSPORTER MFSC"/>
    <property type="match status" value="1"/>
</dbReference>
<feature type="domain" description="Major facilitator superfamily (MFS) profile" evidence="8">
    <location>
        <begin position="32"/>
        <end position="464"/>
    </location>
</feature>
<feature type="transmembrane region" description="Helical" evidence="7">
    <location>
        <begin position="282"/>
        <end position="308"/>
    </location>
</feature>
<evidence type="ECO:0000256" key="4">
    <source>
        <dbReference type="ARBA" id="ARBA00022692"/>
    </source>
</evidence>
<organism evidence="9 10">
    <name type="scientific">Roseiarcus fermentans</name>
    <dbReference type="NCBI Taxonomy" id="1473586"/>
    <lineage>
        <taxon>Bacteria</taxon>
        <taxon>Pseudomonadati</taxon>
        <taxon>Pseudomonadota</taxon>
        <taxon>Alphaproteobacteria</taxon>
        <taxon>Hyphomicrobiales</taxon>
        <taxon>Roseiarcaceae</taxon>
        <taxon>Roseiarcus</taxon>
    </lineage>
</organism>
<feature type="transmembrane region" description="Helical" evidence="7">
    <location>
        <begin position="186"/>
        <end position="206"/>
    </location>
</feature>
<feature type="transmembrane region" description="Helical" evidence="7">
    <location>
        <begin position="70"/>
        <end position="90"/>
    </location>
</feature>
<dbReference type="PRINTS" id="PR01036">
    <property type="entry name" value="TCRTETB"/>
</dbReference>
<feature type="transmembrane region" description="Helical" evidence="7">
    <location>
        <begin position="320"/>
        <end position="337"/>
    </location>
</feature>
<reference evidence="9 10" key="1">
    <citation type="submission" date="2018-06" db="EMBL/GenBank/DDBJ databases">
        <title>Genomic Encyclopedia of Type Strains, Phase IV (KMG-IV): sequencing the most valuable type-strain genomes for metagenomic binning, comparative biology and taxonomic classification.</title>
        <authorList>
            <person name="Goeker M."/>
        </authorList>
    </citation>
    <scope>NUCLEOTIDE SEQUENCE [LARGE SCALE GENOMIC DNA]</scope>
    <source>
        <strain evidence="9 10">DSM 24875</strain>
    </source>
</reference>
<dbReference type="PANTHER" id="PTHR42718:SF46">
    <property type="entry name" value="BLR6921 PROTEIN"/>
    <property type="match status" value="1"/>
</dbReference>
<name>A0A366F7I5_9HYPH</name>
<feature type="transmembrane region" description="Helical" evidence="7">
    <location>
        <begin position="102"/>
        <end position="122"/>
    </location>
</feature>
<evidence type="ECO:0000259" key="8">
    <source>
        <dbReference type="PROSITE" id="PS50850"/>
    </source>
</evidence>
<feature type="transmembrane region" description="Helical" evidence="7">
    <location>
        <begin position="440"/>
        <end position="461"/>
    </location>
</feature>
<dbReference type="AlphaFoldDB" id="A0A366F7I5"/>
<keyword evidence="6 7" id="KW-0472">Membrane</keyword>
<dbReference type="SUPFAM" id="SSF103473">
    <property type="entry name" value="MFS general substrate transporter"/>
    <property type="match status" value="1"/>
</dbReference>
<feature type="transmembrane region" description="Helical" evidence="7">
    <location>
        <begin position="160"/>
        <end position="180"/>
    </location>
</feature>
<gene>
    <name evidence="9" type="ORF">DFR50_11891</name>
</gene>
<accession>A0A366F7I5</accession>
<dbReference type="FunFam" id="1.20.1720.10:FF:000011">
    <property type="entry name" value="Transporter, major facilitator family"/>
    <property type="match status" value="1"/>
</dbReference>
<dbReference type="InterPro" id="IPR011701">
    <property type="entry name" value="MFS"/>
</dbReference>
<evidence type="ECO:0000313" key="10">
    <source>
        <dbReference type="Proteomes" id="UP000253529"/>
    </source>
</evidence>
<dbReference type="GO" id="GO:0005886">
    <property type="term" value="C:plasma membrane"/>
    <property type="evidence" value="ECO:0007669"/>
    <property type="project" value="UniProtKB-SubCell"/>
</dbReference>
<dbReference type="EMBL" id="QNRK01000018">
    <property type="protein sequence ID" value="RBP10604.1"/>
    <property type="molecule type" value="Genomic_DNA"/>
</dbReference>
<evidence type="ECO:0000256" key="7">
    <source>
        <dbReference type="SAM" id="Phobius"/>
    </source>
</evidence>
<dbReference type="GO" id="GO:0022857">
    <property type="term" value="F:transmembrane transporter activity"/>
    <property type="evidence" value="ECO:0007669"/>
    <property type="project" value="InterPro"/>
</dbReference>
<keyword evidence="2" id="KW-0813">Transport</keyword>
<evidence type="ECO:0000256" key="3">
    <source>
        <dbReference type="ARBA" id="ARBA00022475"/>
    </source>
</evidence>
<evidence type="ECO:0000313" key="9">
    <source>
        <dbReference type="EMBL" id="RBP10604.1"/>
    </source>
</evidence>
<evidence type="ECO:0000256" key="1">
    <source>
        <dbReference type="ARBA" id="ARBA00004651"/>
    </source>
</evidence>
<evidence type="ECO:0000256" key="5">
    <source>
        <dbReference type="ARBA" id="ARBA00022989"/>
    </source>
</evidence>
<keyword evidence="3" id="KW-1003">Cell membrane</keyword>
<evidence type="ECO:0000256" key="2">
    <source>
        <dbReference type="ARBA" id="ARBA00022448"/>
    </source>
</evidence>
<dbReference type="Proteomes" id="UP000253529">
    <property type="component" value="Unassembled WGS sequence"/>
</dbReference>
<feature type="transmembrane region" description="Helical" evidence="7">
    <location>
        <begin position="128"/>
        <end position="148"/>
    </location>
</feature>
<dbReference type="Gene3D" id="1.20.1720.10">
    <property type="entry name" value="Multidrug resistance protein D"/>
    <property type="match status" value="1"/>
</dbReference>
<dbReference type="InterPro" id="IPR036259">
    <property type="entry name" value="MFS_trans_sf"/>
</dbReference>
<comment type="subcellular location">
    <subcellularLocation>
        <location evidence="1">Cell membrane</location>
        <topology evidence="1">Multi-pass membrane protein</topology>
    </subcellularLocation>
</comment>
<keyword evidence="5 7" id="KW-1133">Transmembrane helix</keyword>
<dbReference type="CDD" id="cd17321">
    <property type="entry name" value="MFS_MMR_MDR_like"/>
    <property type="match status" value="1"/>
</dbReference>
<feature type="transmembrane region" description="Helical" evidence="7">
    <location>
        <begin position="30"/>
        <end position="50"/>
    </location>
</feature>
<keyword evidence="10" id="KW-1185">Reference proteome</keyword>
<dbReference type="OrthoDB" id="9812221at2"/>
<comment type="caution">
    <text evidence="9">The sequence shown here is derived from an EMBL/GenBank/DDBJ whole genome shotgun (WGS) entry which is preliminary data.</text>
</comment>
<keyword evidence="4 7" id="KW-0812">Transmembrane</keyword>
<dbReference type="Pfam" id="PF07690">
    <property type="entry name" value="MFS_1"/>
    <property type="match status" value="1"/>
</dbReference>
<dbReference type="Gene3D" id="1.20.1250.20">
    <property type="entry name" value="MFS general substrate transporter like domains"/>
    <property type="match status" value="1"/>
</dbReference>